<feature type="domain" description="HTH tetR-type" evidence="6">
    <location>
        <begin position="115"/>
        <end position="175"/>
    </location>
</feature>
<evidence type="ECO:0000256" key="1">
    <source>
        <dbReference type="ARBA" id="ARBA00023015"/>
    </source>
</evidence>
<keyword evidence="2 4" id="KW-0238">DNA-binding</keyword>
<evidence type="ECO:0000313" key="9">
    <source>
        <dbReference type="Proteomes" id="UP000237881"/>
    </source>
</evidence>
<protein>
    <recommendedName>
        <fullName evidence="6">HTH tetR-type domain-containing protein</fullName>
    </recommendedName>
</protein>
<name>A0ABD6W984_RATRA</name>
<keyword evidence="3" id="KW-0804">Transcription</keyword>
<dbReference type="InterPro" id="IPR001647">
    <property type="entry name" value="HTH_TetR"/>
</dbReference>
<feature type="DNA-binding region" description="H-T-H motif" evidence="4">
    <location>
        <begin position="138"/>
        <end position="157"/>
    </location>
</feature>
<organism evidence="7 9">
    <name type="scientific">Rathayibacter rathayi</name>
    <name type="common">Corynebacterium rathayi</name>
    <dbReference type="NCBI Taxonomy" id="33887"/>
    <lineage>
        <taxon>Bacteria</taxon>
        <taxon>Bacillati</taxon>
        <taxon>Actinomycetota</taxon>
        <taxon>Actinomycetes</taxon>
        <taxon>Micrococcales</taxon>
        <taxon>Microbacteriaceae</taxon>
        <taxon>Rathayibacter</taxon>
    </lineage>
</organism>
<dbReference type="GO" id="GO:0003677">
    <property type="term" value="F:DNA binding"/>
    <property type="evidence" value="ECO:0007669"/>
    <property type="project" value="UniProtKB-UniRule"/>
</dbReference>
<dbReference type="InterPro" id="IPR009057">
    <property type="entry name" value="Homeodomain-like_sf"/>
</dbReference>
<comment type="caution">
    <text evidence="7">The sequence shown here is derived from an EMBL/GenBank/DDBJ whole genome shotgun (WGS) entry which is preliminary data.</text>
</comment>
<keyword evidence="10" id="KW-1185">Reference proteome</keyword>
<dbReference type="KEGG" id="rry:C1O28_11770"/>
<accession>A0ABD6W984</accession>
<dbReference type="EMBL" id="PSUL01000012">
    <property type="protein sequence ID" value="PPF14352.1"/>
    <property type="molecule type" value="Genomic_DNA"/>
</dbReference>
<reference evidence="9 10" key="1">
    <citation type="submission" date="2018-02" db="EMBL/GenBank/DDBJ databases">
        <title>Bacteriophage NCPPB3778 and a type I-E CRISPR drive the evolution of the US Biological Select Agent, Rathayibacter toxicus.</title>
        <authorList>
            <person name="Davis E.W.II."/>
            <person name="Tabima J.F."/>
            <person name="Weisberg A.J."/>
            <person name="Lopes L.D."/>
            <person name="Wiseman M.S."/>
            <person name="Wiseman M.S."/>
            <person name="Pupko T."/>
            <person name="Belcher M.S."/>
            <person name="Sechler A.J."/>
            <person name="Tancos M.A."/>
            <person name="Schroeder B.K."/>
            <person name="Murray T.D."/>
            <person name="Luster D.G."/>
            <person name="Schneider W.L."/>
            <person name="Rogers E."/>
            <person name="Andreote F.D."/>
            <person name="Grunwald N.J."/>
            <person name="Putnam M.L."/>
            <person name="Chang J.H."/>
        </authorList>
    </citation>
    <scope>NUCLEOTIDE SEQUENCE [LARGE SCALE GENOMIC DNA]</scope>
    <source>
        <strain evidence="8 10">AY1D6</strain>
        <strain evidence="7 9">AY1I9</strain>
    </source>
</reference>
<evidence type="ECO:0000259" key="6">
    <source>
        <dbReference type="PROSITE" id="PS50977"/>
    </source>
</evidence>
<feature type="region of interest" description="Disordered" evidence="5">
    <location>
        <begin position="1"/>
        <end position="49"/>
    </location>
</feature>
<dbReference type="InterPro" id="IPR050109">
    <property type="entry name" value="HTH-type_TetR-like_transc_reg"/>
</dbReference>
<keyword evidence="1" id="KW-0805">Transcription regulation</keyword>
<evidence type="ECO:0000313" key="8">
    <source>
        <dbReference type="EMBL" id="PPH76725.1"/>
    </source>
</evidence>
<gene>
    <name evidence="7" type="ORF">C5C04_07070</name>
    <name evidence="8" type="ORF">C5C40_08610</name>
</gene>
<evidence type="ECO:0000256" key="2">
    <source>
        <dbReference type="ARBA" id="ARBA00023125"/>
    </source>
</evidence>
<dbReference type="PROSITE" id="PS50977">
    <property type="entry name" value="HTH_TETR_2"/>
    <property type="match status" value="1"/>
</dbReference>
<dbReference type="Proteomes" id="UP000237881">
    <property type="component" value="Unassembled WGS sequence"/>
</dbReference>
<dbReference type="PANTHER" id="PTHR30055:SF234">
    <property type="entry name" value="HTH-TYPE TRANSCRIPTIONAL REGULATOR BETI"/>
    <property type="match status" value="1"/>
</dbReference>
<dbReference type="AlphaFoldDB" id="A0ABD6W984"/>
<dbReference type="SUPFAM" id="SSF46689">
    <property type="entry name" value="Homeodomain-like"/>
    <property type="match status" value="1"/>
</dbReference>
<dbReference type="PRINTS" id="PR00455">
    <property type="entry name" value="HTHTETR"/>
</dbReference>
<sequence length="228" mass="24335">MGGSSLALPRPEGLRVNAVPETASTRRPPDPAPLKEAMTPPRTPSRRTVLNTRGTPRRVRVVHRAARPIDPDQGEAMSGTTSITIPTGSPELNVLRRDTVAPGTNGVRPRQQRAVETRERILTAATVVMAEVGRDRLTICEVVKRAGVAAGTFYRYFPDRAVLIEAVLARDPVHQAQLEILNEAVLIATTVGTDGCPPALTAAARRLVQAAADTAPTLESARLRAAAP</sequence>
<proteinExistence type="predicted"/>
<dbReference type="EMBL" id="PSVT01000015">
    <property type="protein sequence ID" value="PPH76725.1"/>
    <property type="molecule type" value="Genomic_DNA"/>
</dbReference>
<evidence type="ECO:0000313" key="10">
    <source>
        <dbReference type="Proteomes" id="UP000239698"/>
    </source>
</evidence>
<evidence type="ECO:0000313" key="7">
    <source>
        <dbReference type="EMBL" id="PPF14352.1"/>
    </source>
</evidence>
<feature type="region of interest" description="Disordered" evidence="5">
    <location>
        <begin position="70"/>
        <end position="89"/>
    </location>
</feature>
<dbReference type="Proteomes" id="UP000239698">
    <property type="component" value="Unassembled WGS sequence"/>
</dbReference>
<dbReference type="PANTHER" id="PTHR30055">
    <property type="entry name" value="HTH-TYPE TRANSCRIPTIONAL REGULATOR RUTR"/>
    <property type="match status" value="1"/>
</dbReference>
<dbReference type="Pfam" id="PF00440">
    <property type="entry name" value="TetR_N"/>
    <property type="match status" value="1"/>
</dbReference>
<dbReference type="GO" id="GO:0006355">
    <property type="term" value="P:regulation of DNA-templated transcription"/>
    <property type="evidence" value="ECO:0007669"/>
    <property type="project" value="UniProtKB-ARBA"/>
</dbReference>
<evidence type="ECO:0000256" key="4">
    <source>
        <dbReference type="PROSITE-ProRule" id="PRU00335"/>
    </source>
</evidence>
<dbReference type="Gene3D" id="1.10.357.10">
    <property type="entry name" value="Tetracycline Repressor, domain 2"/>
    <property type="match status" value="1"/>
</dbReference>
<evidence type="ECO:0000256" key="5">
    <source>
        <dbReference type="SAM" id="MobiDB-lite"/>
    </source>
</evidence>
<feature type="compositionally biased region" description="Low complexity" evidence="5">
    <location>
        <begin position="78"/>
        <end position="89"/>
    </location>
</feature>
<evidence type="ECO:0000256" key="3">
    <source>
        <dbReference type="ARBA" id="ARBA00023163"/>
    </source>
</evidence>